<keyword evidence="2" id="KW-1185">Reference proteome</keyword>
<dbReference type="OrthoDB" id="10011000at2"/>
<accession>A0A1T4MJD4</accession>
<dbReference type="GeneID" id="303367133"/>
<proteinExistence type="predicted"/>
<name>A0A1T4MJD4_9SPIR</name>
<dbReference type="Proteomes" id="UP000190395">
    <property type="component" value="Unassembled WGS sequence"/>
</dbReference>
<gene>
    <name evidence="1" type="ORF">SAMN02745152_00875</name>
</gene>
<dbReference type="RefSeq" id="WP_078930631.1">
    <property type="nucleotide sequence ID" value="NZ_FUXC01000004.1"/>
</dbReference>
<dbReference type="AlphaFoldDB" id="A0A1T4MJD4"/>
<dbReference type="STRING" id="225004.SAMN02745152_00875"/>
<dbReference type="EMBL" id="FUXC01000004">
    <property type="protein sequence ID" value="SJZ66955.1"/>
    <property type="molecule type" value="Genomic_DNA"/>
</dbReference>
<evidence type="ECO:0000313" key="1">
    <source>
        <dbReference type="EMBL" id="SJZ66955.1"/>
    </source>
</evidence>
<sequence length="102" mass="11671">MEVAKKYEISETNARNIFVNRRANITLLQMRKMVKNVNSEEFFIPADETTDGIEIVGEKDSYVGLVQTVSSYTYSRKCPVVVDKINSGNPFEKILAKFNQIF</sequence>
<organism evidence="1 2">
    <name type="scientific">Treponema berlinense</name>
    <dbReference type="NCBI Taxonomy" id="225004"/>
    <lineage>
        <taxon>Bacteria</taxon>
        <taxon>Pseudomonadati</taxon>
        <taxon>Spirochaetota</taxon>
        <taxon>Spirochaetia</taxon>
        <taxon>Spirochaetales</taxon>
        <taxon>Treponemataceae</taxon>
        <taxon>Treponema</taxon>
    </lineage>
</organism>
<evidence type="ECO:0000313" key="2">
    <source>
        <dbReference type="Proteomes" id="UP000190395"/>
    </source>
</evidence>
<protein>
    <submittedName>
        <fullName evidence="1">Uncharacterized protein</fullName>
    </submittedName>
</protein>
<reference evidence="1 2" key="1">
    <citation type="submission" date="2017-02" db="EMBL/GenBank/DDBJ databases">
        <authorList>
            <person name="Peterson S.W."/>
        </authorList>
    </citation>
    <scope>NUCLEOTIDE SEQUENCE [LARGE SCALE GENOMIC DNA]</scope>
    <source>
        <strain evidence="1 2">ATCC BAA-909</strain>
    </source>
</reference>